<dbReference type="OrthoDB" id="2376237at2"/>
<dbReference type="InterPro" id="IPR021708">
    <property type="entry name" value="DUF3291"/>
</dbReference>
<keyword evidence="3" id="KW-1185">Reference proteome</keyword>
<dbReference type="SUPFAM" id="SSF54909">
    <property type="entry name" value="Dimeric alpha+beta barrel"/>
    <property type="match status" value="1"/>
</dbReference>
<dbReference type="AlphaFoldDB" id="A0A371B193"/>
<evidence type="ECO:0000259" key="1">
    <source>
        <dbReference type="Pfam" id="PF11695"/>
    </source>
</evidence>
<feature type="domain" description="DUF3291" evidence="1">
    <location>
        <begin position="7"/>
        <end position="142"/>
    </location>
</feature>
<dbReference type="Pfam" id="PF11695">
    <property type="entry name" value="DUF3291"/>
    <property type="match status" value="1"/>
</dbReference>
<evidence type="ECO:0000313" key="3">
    <source>
        <dbReference type="Proteomes" id="UP000263993"/>
    </source>
</evidence>
<protein>
    <submittedName>
        <fullName evidence="2">DUF3291 domain-containing protein</fullName>
    </submittedName>
</protein>
<dbReference type="EMBL" id="QRGO01000003">
    <property type="protein sequence ID" value="RDV01274.1"/>
    <property type="molecule type" value="Genomic_DNA"/>
</dbReference>
<proteinExistence type="predicted"/>
<organism evidence="2 3">
    <name type="scientific">Undibacter mobilis</name>
    <dbReference type="NCBI Taxonomy" id="2292256"/>
    <lineage>
        <taxon>Bacteria</taxon>
        <taxon>Pseudomonadati</taxon>
        <taxon>Pseudomonadota</taxon>
        <taxon>Alphaproteobacteria</taxon>
        <taxon>Hyphomicrobiales</taxon>
        <taxon>Nitrobacteraceae</taxon>
        <taxon>Undibacter</taxon>
    </lineage>
</organism>
<comment type="caution">
    <text evidence="2">The sequence shown here is derived from an EMBL/GenBank/DDBJ whole genome shotgun (WGS) entry which is preliminary data.</text>
</comment>
<reference evidence="3" key="1">
    <citation type="submission" date="2018-08" db="EMBL/GenBank/DDBJ databases">
        <authorList>
            <person name="Kim S.-J."/>
            <person name="Jung G.-Y."/>
        </authorList>
    </citation>
    <scope>NUCLEOTIDE SEQUENCE [LARGE SCALE GENOMIC DNA]</scope>
    <source>
        <strain evidence="3">GY_H</strain>
    </source>
</reference>
<dbReference type="RefSeq" id="WP_115518792.1">
    <property type="nucleotide sequence ID" value="NZ_QRGO01000003.1"/>
</dbReference>
<evidence type="ECO:0000313" key="2">
    <source>
        <dbReference type="EMBL" id="RDV01274.1"/>
    </source>
</evidence>
<accession>A0A371B193</accession>
<name>A0A371B193_9BRAD</name>
<dbReference type="InterPro" id="IPR011008">
    <property type="entry name" value="Dimeric_a/b-barrel"/>
</dbReference>
<gene>
    <name evidence="2" type="ORF">DXH78_18760</name>
</gene>
<sequence length="173" mass="19754">MSSACHLAQFNIARIKYPLDDPRMAEFVGNVARVNALADKLPGFVWRLQDESGHAMDMRVYDDAAVLPNLSVWEDAEALERFVFKTVHARFFDKRATWFEQPEPTLVMWHIAAGHRPTLNEGVERLDYLKAHGPSDHAFGWDHLPAAQHWKMARIGATTYPSEHAARYSARLN</sequence>
<dbReference type="Proteomes" id="UP000263993">
    <property type="component" value="Unassembled WGS sequence"/>
</dbReference>